<dbReference type="Proteomes" id="UP001529235">
    <property type="component" value="Unassembled WGS sequence"/>
</dbReference>
<evidence type="ECO:0000313" key="7">
    <source>
        <dbReference type="EMBL" id="MDK6029145.1"/>
    </source>
</evidence>
<reference evidence="7 8" key="1">
    <citation type="submission" date="2023-05" db="EMBL/GenBank/DDBJ databases">
        <title>A new hyperthermophilic archaea 'Ignisphaera cupida' sp. nov. and description of the family 'Ignisphaeraceae' fam. nov.</title>
        <authorList>
            <person name="Podosokorskaya O.A."/>
            <person name="Elcheninov A.G."/>
            <person name="Klukina A."/>
            <person name="Merkel A.Y."/>
        </authorList>
    </citation>
    <scope>NUCLEOTIDE SEQUENCE [LARGE SCALE GENOMIC DNA]</scope>
    <source>
        <strain evidence="7 8">4213-co</strain>
    </source>
</reference>
<dbReference type="PROSITE" id="PS00671">
    <property type="entry name" value="D_2_HYDROXYACID_DH_3"/>
    <property type="match status" value="1"/>
</dbReference>
<proteinExistence type="inferred from homology"/>
<dbReference type="GO" id="GO:0016491">
    <property type="term" value="F:oxidoreductase activity"/>
    <property type="evidence" value="ECO:0007669"/>
    <property type="project" value="UniProtKB-KW"/>
</dbReference>
<dbReference type="Pfam" id="PF00389">
    <property type="entry name" value="2-Hacid_dh"/>
    <property type="match status" value="1"/>
</dbReference>
<accession>A0ABD4Z8C1</accession>
<dbReference type="InterPro" id="IPR050223">
    <property type="entry name" value="D-isomer_2-hydroxyacid_DH"/>
</dbReference>
<evidence type="ECO:0000259" key="6">
    <source>
        <dbReference type="Pfam" id="PF02826"/>
    </source>
</evidence>
<comment type="caution">
    <text evidence="7">The sequence shown here is derived from an EMBL/GenBank/DDBJ whole genome shotgun (WGS) entry which is preliminary data.</text>
</comment>
<dbReference type="SUPFAM" id="SSF52283">
    <property type="entry name" value="Formate/glycerate dehydrogenase catalytic domain-like"/>
    <property type="match status" value="1"/>
</dbReference>
<gene>
    <name evidence="7" type="ORF">QPL79_07195</name>
</gene>
<sequence length="333" mass="37282">MIRIAIVNSKSFGLYTDAIEKLKKLGIVDRLEVPRDYRGKLLAEKLRGYHVVVASVTPIYDREFFENNQDVVLIVRHGIGYDNIDVKAAEEFGVTVARVPGWREREAVAEHTIALMLSALRYVVQSYEAVKQGRWGDRAKFIAKELSSLTVGVVGLGNIGSRVAEILSKGFGAKIIVYDPYIPRERVEQLSYKYATSLEELARESDIVTLHAPLTNETYHMINRNVLSKMKKGVIIVNTARGELVDEDALCEYLENGTIAAYAADTVEKEPIGPDHKLLKYPNVIITPHIAAYTWESLKGMDEAVVEAIVNYLENKPIDGVVVKPRISRPLKT</sequence>
<dbReference type="InterPro" id="IPR006140">
    <property type="entry name" value="D-isomer_DH_NAD-bd"/>
</dbReference>
<dbReference type="AlphaFoldDB" id="A0ABD4Z8C1"/>
<comment type="similarity">
    <text evidence="1 4">Belongs to the D-isomer specific 2-hydroxyacid dehydrogenase family.</text>
</comment>
<dbReference type="InterPro" id="IPR036291">
    <property type="entry name" value="NAD(P)-bd_dom_sf"/>
</dbReference>
<dbReference type="RefSeq" id="WP_285274130.1">
    <property type="nucleotide sequence ID" value="NZ_JASNVW010000004.1"/>
</dbReference>
<dbReference type="PROSITE" id="PS00065">
    <property type="entry name" value="D_2_HYDROXYACID_DH_1"/>
    <property type="match status" value="1"/>
</dbReference>
<evidence type="ECO:0000313" key="8">
    <source>
        <dbReference type="Proteomes" id="UP001529235"/>
    </source>
</evidence>
<dbReference type="InterPro" id="IPR029753">
    <property type="entry name" value="D-isomer_DH_CS"/>
</dbReference>
<feature type="domain" description="D-isomer specific 2-hydroxyacid dehydrogenase catalytic" evidence="5">
    <location>
        <begin position="28"/>
        <end position="322"/>
    </location>
</feature>
<evidence type="ECO:0000256" key="2">
    <source>
        <dbReference type="ARBA" id="ARBA00023002"/>
    </source>
</evidence>
<dbReference type="EMBL" id="JASNVW010000004">
    <property type="protein sequence ID" value="MDK6029145.1"/>
    <property type="molecule type" value="Genomic_DNA"/>
</dbReference>
<dbReference type="InterPro" id="IPR029752">
    <property type="entry name" value="D-isomer_DH_CS1"/>
</dbReference>
<protein>
    <submittedName>
        <fullName evidence="7">D-isomer specific 2-hydroxyacid dehydrogenase family protein</fullName>
    </submittedName>
</protein>
<organism evidence="7 8">
    <name type="scientific">Ignisphaera cupida</name>
    <dbReference type="NCBI Taxonomy" id="3050454"/>
    <lineage>
        <taxon>Archaea</taxon>
        <taxon>Thermoproteota</taxon>
        <taxon>Thermoprotei</taxon>
        <taxon>Desulfurococcales</taxon>
        <taxon>Desulfurococcaceae</taxon>
        <taxon>Ignisphaera</taxon>
    </lineage>
</organism>
<dbReference type="Gene3D" id="3.40.50.720">
    <property type="entry name" value="NAD(P)-binding Rossmann-like Domain"/>
    <property type="match status" value="2"/>
</dbReference>
<evidence type="ECO:0000256" key="3">
    <source>
        <dbReference type="ARBA" id="ARBA00023027"/>
    </source>
</evidence>
<dbReference type="SUPFAM" id="SSF51735">
    <property type="entry name" value="NAD(P)-binding Rossmann-fold domains"/>
    <property type="match status" value="1"/>
</dbReference>
<dbReference type="PANTHER" id="PTHR10996:SF178">
    <property type="entry name" value="2-HYDROXYACID DEHYDROGENASE YGL185C-RELATED"/>
    <property type="match status" value="1"/>
</dbReference>
<dbReference type="CDD" id="cd12177">
    <property type="entry name" value="2-Hacid_dh_12"/>
    <property type="match status" value="1"/>
</dbReference>
<name>A0ABD4Z8C1_9CREN</name>
<keyword evidence="2 4" id="KW-0560">Oxidoreductase</keyword>
<evidence type="ECO:0000256" key="4">
    <source>
        <dbReference type="RuleBase" id="RU003719"/>
    </source>
</evidence>
<dbReference type="Pfam" id="PF02826">
    <property type="entry name" value="2-Hacid_dh_C"/>
    <property type="match status" value="1"/>
</dbReference>
<evidence type="ECO:0000259" key="5">
    <source>
        <dbReference type="Pfam" id="PF00389"/>
    </source>
</evidence>
<evidence type="ECO:0000256" key="1">
    <source>
        <dbReference type="ARBA" id="ARBA00005854"/>
    </source>
</evidence>
<dbReference type="InterPro" id="IPR006139">
    <property type="entry name" value="D-isomer_2_OHA_DH_cat_dom"/>
</dbReference>
<dbReference type="FunFam" id="3.40.50.720:FF:000203">
    <property type="entry name" value="D-3-phosphoglycerate dehydrogenase (SerA)"/>
    <property type="match status" value="1"/>
</dbReference>
<keyword evidence="8" id="KW-1185">Reference proteome</keyword>
<dbReference type="PANTHER" id="PTHR10996">
    <property type="entry name" value="2-HYDROXYACID DEHYDROGENASE-RELATED"/>
    <property type="match status" value="1"/>
</dbReference>
<keyword evidence="3" id="KW-0520">NAD</keyword>
<feature type="domain" description="D-isomer specific 2-hydroxyacid dehydrogenase NAD-binding" evidence="6">
    <location>
        <begin position="113"/>
        <end position="291"/>
    </location>
</feature>